<sequence length="468" mass="49749">MAENSKPGTTAWKIDTARIAGPMELAGYADQVRVRSGQSFRLFVTSTAGAFTVRAFRIGWYGGTGGRLVWTSPSVPGRAQPAPTVRPSDHMVSTEWTPSLTVPTTGWPAGAYLLLLRAADGKEKYVPITVRSESTRDAVVIVNAVNTYEAYNAWGGYSLYNGPDNSFASRAHRVTFDRPYEGNGAKTLVQSELPLIQLAEQSGVRLAYLTSVDLATDPNALAGARGVVSLGHDEYWTGAMRDAVTKARDAGTNVAFLGANAVYWRVRYESANRVVVGYKDANLDPLKNRPDTTAKWRSKPDPRPENSLTGMLYECFPAVGSFTVRDPASFLFAGTGAAKGSTYPGLVATEVDRAYPIAGTPKNLQVVAHSPVSCGPSIRTFSDATYYTVPSGAGVFDTGSMNWVPSLHGPNSKHALTMREVTFARKVTLNLIRGMAAGPLGRAHPATGDLATLGASPSTSTGSGGTVG</sequence>
<dbReference type="Pfam" id="PF20254">
    <property type="entry name" value="DMFA2_C"/>
    <property type="match status" value="1"/>
</dbReference>
<evidence type="ECO:0000313" key="4">
    <source>
        <dbReference type="Proteomes" id="UP001500190"/>
    </source>
</evidence>
<comment type="caution">
    <text evidence="3">The sequence shown here is derived from an EMBL/GenBank/DDBJ whole genome shotgun (WGS) entry which is preliminary data.</text>
</comment>
<protein>
    <recommendedName>
        <fullName evidence="2">N,N-dimethylformamidase beta subunit-like C-terminal domain-containing protein</fullName>
    </recommendedName>
</protein>
<evidence type="ECO:0000313" key="3">
    <source>
        <dbReference type="EMBL" id="GAA1577686.1"/>
    </source>
</evidence>
<dbReference type="InterPro" id="IPR046540">
    <property type="entry name" value="DMFA2_C"/>
</dbReference>
<feature type="domain" description="N,N-dimethylformamidase beta subunit-like C-terminal" evidence="2">
    <location>
        <begin position="52"/>
        <end position="408"/>
    </location>
</feature>
<dbReference type="Proteomes" id="UP001500190">
    <property type="component" value="Unassembled WGS sequence"/>
</dbReference>
<feature type="compositionally biased region" description="Low complexity" evidence="1">
    <location>
        <begin position="450"/>
        <end position="461"/>
    </location>
</feature>
<reference evidence="3 4" key="1">
    <citation type="journal article" date="2019" name="Int. J. Syst. Evol. Microbiol.">
        <title>The Global Catalogue of Microorganisms (GCM) 10K type strain sequencing project: providing services to taxonomists for standard genome sequencing and annotation.</title>
        <authorList>
            <consortium name="The Broad Institute Genomics Platform"/>
            <consortium name="The Broad Institute Genome Sequencing Center for Infectious Disease"/>
            <person name="Wu L."/>
            <person name="Ma J."/>
        </authorList>
    </citation>
    <scope>NUCLEOTIDE SEQUENCE [LARGE SCALE GENOMIC DNA]</scope>
    <source>
        <strain evidence="3 4">JCM 14304</strain>
    </source>
</reference>
<feature type="region of interest" description="Disordered" evidence="1">
    <location>
        <begin position="448"/>
        <end position="468"/>
    </location>
</feature>
<evidence type="ECO:0000259" key="2">
    <source>
        <dbReference type="Pfam" id="PF20254"/>
    </source>
</evidence>
<evidence type="ECO:0000256" key="1">
    <source>
        <dbReference type="SAM" id="MobiDB-lite"/>
    </source>
</evidence>
<name>A0ABN2DHJ9_9ACTN</name>
<gene>
    <name evidence="3" type="ORF">GCM10009742_21870</name>
</gene>
<keyword evidence="4" id="KW-1185">Reference proteome</keyword>
<accession>A0ABN2DHJ9</accession>
<proteinExistence type="predicted"/>
<dbReference type="EMBL" id="BAAAND010000004">
    <property type="protein sequence ID" value="GAA1577686.1"/>
    <property type="molecule type" value="Genomic_DNA"/>
</dbReference>
<organism evidence="3 4">
    <name type="scientific">Kribbella karoonensis</name>
    <dbReference type="NCBI Taxonomy" id="324851"/>
    <lineage>
        <taxon>Bacteria</taxon>
        <taxon>Bacillati</taxon>
        <taxon>Actinomycetota</taxon>
        <taxon>Actinomycetes</taxon>
        <taxon>Propionibacteriales</taxon>
        <taxon>Kribbellaceae</taxon>
        <taxon>Kribbella</taxon>
    </lineage>
</organism>